<dbReference type="InterPro" id="IPR000673">
    <property type="entry name" value="Sig_transdc_resp-reg_Me-estase"/>
</dbReference>
<feature type="coiled-coil region" evidence="11">
    <location>
        <begin position="613"/>
        <end position="679"/>
    </location>
</feature>
<dbReference type="Proteomes" id="UP000030512">
    <property type="component" value="Chromosome"/>
</dbReference>
<dbReference type="SUPFAM" id="SSF55785">
    <property type="entry name" value="PYP-like sensor domain (PAS domain)"/>
    <property type="match status" value="4"/>
</dbReference>
<dbReference type="GO" id="GO:0000155">
    <property type="term" value="F:phosphorelay sensor kinase activity"/>
    <property type="evidence" value="ECO:0007669"/>
    <property type="project" value="InterPro"/>
</dbReference>
<dbReference type="KEGG" id="mdn:JT25_001860"/>
<keyword evidence="19" id="KW-1185">Reference proteome</keyword>
<feature type="domain" description="PAC" evidence="15">
    <location>
        <begin position="1006"/>
        <end position="1059"/>
    </location>
</feature>
<dbReference type="InterPro" id="IPR003594">
    <property type="entry name" value="HATPase_dom"/>
</dbReference>
<keyword evidence="8" id="KW-0902">Two-component regulatory system</keyword>
<dbReference type="InterPro" id="IPR000780">
    <property type="entry name" value="CheR_MeTrfase"/>
</dbReference>
<dbReference type="PROSITE" id="PS50122">
    <property type="entry name" value="CHEB"/>
    <property type="match status" value="1"/>
</dbReference>
<feature type="domain" description="CheR-type methyltransferase" evidence="17">
    <location>
        <begin position="172"/>
        <end position="443"/>
    </location>
</feature>
<dbReference type="InterPro" id="IPR036890">
    <property type="entry name" value="HATPase_C_sf"/>
</dbReference>
<feature type="domain" description="Response regulatory" evidence="13">
    <location>
        <begin position="1464"/>
        <end position="1580"/>
    </location>
</feature>
<dbReference type="Pfam" id="PF02518">
    <property type="entry name" value="HATPase_c"/>
    <property type="match status" value="1"/>
</dbReference>
<evidence type="ECO:0000259" key="17">
    <source>
        <dbReference type="PROSITE" id="PS50123"/>
    </source>
</evidence>
<accession>A0A140E4B7</accession>
<dbReference type="InterPro" id="IPR036097">
    <property type="entry name" value="HisK_dim/P_sf"/>
</dbReference>
<comment type="caution">
    <text evidence="9">Lacks conserved residue(s) required for the propagation of feature annotation.</text>
</comment>
<keyword evidence="6" id="KW-0808">Transferase</keyword>
<dbReference type="InterPro" id="IPR022642">
    <property type="entry name" value="CheR_C"/>
</dbReference>
<dbReference type="InterPro" id="IPR003661">
    <property type="entry name" value="HisK_dim/P_dom"/>
</dbReference>
<dbReference type="InterPro" id="IPR036804">
    <property type="entry name" value="CheR_N_sf"/>
</dbReference>
<dbReference type="InterPro" id="IPR000700">
    <property type="entry name" value="PAS-assoc_C"/>
</dbReference>
<dbReference type="Gene3D" id="3.30.565.10">
    <property type="entry name" value="Histidine kinase-like ATPase, C-terminal domain"/>
    <property type="match status" value="1"/>
</dbReference>
<feature type="domain" description="PAS" evidence="14">
    <location>
        <begin position="686"/>
        <end position="728"/>
    </location>
</feature>
<evidence type="ECO:0000313" key="19">
    <source>
        <dbReference type="Proteomes" id="UP000030512"/>
    </source>
</evidence>
<dbReference type="InterPro" id="IPR011006">
    <property type="entry name" value="CheY-like_superfamily"/>
</dbReference>
<comment type="catalytic activity">
    <reaction evidence="2">
        <text>L-glutamyl-[protein] + S-adenosyl-L-methionine = [protein]-L-glutamate 5-O-methyl ester + S-adenosyl-L-homocysteine</text>
        <dbReference type="Rhea" id="RHEA:24452"/>
        <dbReference type="Rhea" id="RHEA-COMP:10208"/>
        <dbReference type="Rhea" id="RHEA-COMP:10311"/>
        <dbReference type="ChEBI" id="CHEBI:29973"/>
        <dbReference type="ChEBI" id="CHEBI:57856"/>
        <dbReference type="ChEBI" id="CHEBI:59789"/>
        <dbReference type="ChEBI" id="CHEBI:82795"/>
        <dbReference type="EC" id="2.1.1.80"/>
    </reaction>
</comment>
<dbReference type="PROSITE" id="PS50123">
    <property type="entry name" value="CHER"/>
    <property type="match status" value="1"/>
</dbReference>
<dbReference type="Pfam" id="PF00512">
    <property type="entry name" value="HisKA"/>
    <property type="match status" value="1"/>
</dbReference>
<dbReference type="CDD" id="cd00082">
    <property type="entry name" value="HisKA"/>
    <property type="match status" value="1"/>
</dbReference>
<dbReference type="PROSITE" id="PS50113">
    <property type="entry name" value="PAC"/>
    <property type="match status" value="2"/>
</dbReference>
<dbReference type="InterPro" id="IPR035909">
    <property type="entry name" value="CheB_C"/>
</dbReference>
<name>A0A140E4B7_9GAMM</name>
<dbReference type="Gene3D" id="1.10.287.130">
    <property type="match status" value="1"/>
</dbReference>
<evidence type="ECO:0000259" key="12">
    <source>
        <dbReference type="PROSITE" id="PS50109"/>
    </source>
</evidence>
<dbReference type="InterPro" id="IPR001610">
    <property type="entry name" value="PAC"/>
</dbReference>
<feature type="domain" description="Histidine kinase" evidence="12">
    <location>
        <begin position="1214"/>
        <end position="1434"/>
    </location>
</feature>
<dbReference type="CDD" id="cd17546">
    <property type="entry name" value="REC_hyHK_CKI1_RcsC-like"/>
    <property type="match status" value="1"/>
</dbReference>
<dbReference type="SUPFAM" id="SSF53335">
    <property type="entry name" value="S-adenosyl-L-methionine-dependent methyltransferases"/>
    <property type="match status" value="1"/>
</dbReference>
<dbReference type="GO" id="GO:0000156">
    <property type="term" value="F:phosphorelay response regulator activity"/>
    <property type="evidence" value="ECO:0007669"/>
    <property type="project" value="InterPro"/>
</dbReference>
<dbReference type="InterPro" id="IPR001789">
    <property type="entry name" value="Sig_transdc_resp-reg_receiver"/>
</dbReference>
<sequence length="1586" mass="177249">MPVIAGLKLRGRSAYVLAHHLSPDKPCSLIELLQNKCALNVSWAQNGIELLPDHLYACPPGHNIEVVDDKLVILQSEDAQPIAPSIDRLFRSIADSRQDKAIVVILSGSGHDGTLGAEAVAAAEGLVILQNPADAVHSDMPESVIKLGLADLVGSSQQIAEWLNHTDDIDCAINDEVTGSANAFAELIRLVHHTTGLDVNSYKEGTLRRQAFRRFRSLEIDSLDHYVDYVREHPEELSLLQQRFMVSVSSFFRDDTAFAALEVALRILVVGKAAGDSIRVWVPGCSTGEEPYSIAMVLAEILGDRLGLFEVRVFATDIRDEAIEFARAGVYASREMTNLSAERRQRWFKNEGSGWRIQPVVRELCIFSTHNIIHHPPFINMDLVSCRNLLIYFKPAQQSDLINAFHYALKPDGLLFLGKSESVGLNSPLFEVLDGSNKLYRRRAMETRHVLRYSPFNTAIEAKGAKLNMGNTNYRQALTELAINTLMKDYAPAGVLINDNFEPIRFFGNGRRFFGLPEESTDFSVFSLCLPELRNELKALCFRSMQENLNVAEGVTLDLSIDGVACRIRPKVTRIEQTPGSHEFGILITFIEVAPVLLADKTLGTAAHPYAEIEQIRRELAESRELLHSVINQLESANAELQILREEVQCSSEELQASNEELQASNEELTTLNDELRVKSVESAQLNATLTSIQNSLRSSLVLVDKEGHVTRYNAFATRVFGLVPDDIGQFLYGIPCHIPIPKLRDYVSNVVVSGDSVVEQIHHGDFHFLMQIDPFENESGDIAGAVLSFSDISELYSAEEAQRNIEARFRLFMDNSSIAAWIKDQEGHYVYMNKVFEQRFHTKLQDWLGKTDFDIWPKNVAEDLRANDLMVMQTGQALEIDETVIEKDGSQQIWHSSKFSFCDVEGRCYVAGLATEVTSERLAERVLRESEQRVRLAMDAARGGSWEWELATNRNYWSDELWGLYNIPYGSVEPSYASWLETVHPDDIAQVKAINAAAVARLDSFETEWRVLLPAGQEPRWLMARGRPLLNDDGSVIKYIGVVIDISARKKSEEQLRKNALLEEELNHLQGLLESAFAGYWDWNIPKGSEYFSNTFRSMLGYGDDEFPNVPESWQKLIFSEDLPGVTEKFACHVASHGEEPYYNEVRYRHKNGSTVWVICAGRVVQWAETGEPLRMVGCHIDITQMHQRLDELVEANLRADTANQAKTAFLANMSHEIRTPLNAIVGLTHILSRKVTDPEQTSFLKQIGDSAQHLLGVISDILDLSKIEAEKLVLESLEFDLGEVAAKVQTIMHELAENKGLSLSVDCSALNYQLCGDPIRFSQASINYISNAIKFTDKGFVQVRIFPVSEQDDKVLLRVEVRDSGRGIPSDLIPKLFSAFEQIDNSITRKHGGTGLGLAITKRLAELMGGQADATSSVGHGSTFWFTAWLTKGSHKTGTRQLVDSRDDTAEQILRSQYAGTRLLLVEDEPINQAVGVILLEAAGFEVTVANNGQDALALAKQQSFALVIMDMQMPVMDGLEATRQIRSLDGWQNIPIIAMTANAFAEDREHCLQAGMNDFLSKPFDPVSLCARLLYWLENSARA</sequence>
<evidence type="ECO:0000259" key="15">
    <source>
        <dbReference type="PROSITE" id="PS50113"/>
    </source>
</evidence>
<keyword evidence="3" id="KW-0145">Chemotaxis</keyword>
<evidence type="ECO:0000313" key="18">
    <source>
        <dbReference type="EMBL" id="AMK75241.1"/>
    </source>
</evidence>
<dbReference type="InterPro" id="IPR029063">
    <property type="entry name" value="SAM-dependent_MTases_sf"/>
</dbReference>
<evidence type="ECO:0000256" key="11">
    <source>
        <dbReference type="SAM" id="Coils"/>
    </source>
</evidence>
<dbReference type="Gene3D" id="1.10.155.10">
    <property type="entry name" value="Chemotaxis receptor methyltransferase CheR, N-terminal domain"/>
    <property type="match status" value="1"/>
</dbReference>
<dbReference type="InterPro" id="IPR022641">
    <property type="entry name" value="CheR_N"/>
</dbReference>
<dbReference type="SUPFAM" id="SSF47757">
    <property type="entry name" value="Chemotaxis receptor methyltransferase CheR, N-terminal domain"/>
    <property type="match status" value="1"/>
</dbReference>
<dbReference type="SMART" id="SM00388">
    <property type="entry name" value="HisKA"/>
    <property type="match status" value="1"/>
</dbReference>
<organism evidence="18 19">
    <name type="scientific">Methylomonas denitrificans</name>
    <dbReference type="NCBI Taxonomy" id="1538553"/>
    <lineage>
        <taxon>Bacteria</taxon>
        <taxon>Pseudomonadati</taxon>
        <taxon>Pseudomonadota</taxon>
        <taxon>Gammaproteobacteria</taxon>
        <taxon>Methylococcales</taxon>
        <taxon>Methylococcaceae</taxon>
        <taxon>Methylomonas</taxon>
    </lineage>
</organism>
<dbReference type="SMART" id="SM00387">
    <property type="entry name" value="HATPase_c"/>
    <property type="match status" value="1"/>
</dbReference>
<evidence type="ECO:0000259" key="14">
    <source>
        <dbReference type="PROSITE" id="PS50112"/>
    </source>
</evidence>
<dbReference type="SMART" id="SM00086">
    <property type="entry name" value="PAC"/>
    <property type="match status" value="3"/>
</dbReference>
<dbReference type="Pfam" id="PF00072">
    <property type="entry name" value="Response_reg"/>
    <property type="match status" value="1"/>
</dbReference>
<dbReference type="PRINTS" id="PR00996">
    <property type="entry name" value="CHERMTFRASE"/>
</dbReference>
<dbReference type="SMART" id="SM00448">
    <property type="entry name" value="REC"/>
    <property type="match status" value="1"/>
</dbReference>
<dbReference type="SUPFAM" id="SSF55874">
    <property type="entry name" value="ATPase domain of HSP90 chaperone/DNA topoisomerase II/histidine kinase"/>
    <property type="match status" value="1"/>
</dbReference>
<keyword evidence="7" id="KW-0949">S-adenosyl-L-methionine</keyword>
<dbReference type="InterPro" id="IPR000014">
    <property type="entry name" value="PAS"/>
</dbReference>
<dbReference type="Gene3D" id="3.40.50.180">
    <property type="entry name" value="Methylesterase CheB, C-terminal domain"/>
    <property type="match status" value="1"/>
</dbReference>
<dbReference type="Pfam" id="PF08447">
    <property type="entry name" value="PAS_3"/>
    <property type="match status" value="2"/>
</dbReference>
<dbReference type="Gene3D" id="3.40.50.150">
    <property type="entry name" value="Vaccinia Virus protein VP39"/>
    <property type="match status" value="1"/>
</dbReference>
<evidence type="ECO:0000256" key="5">
    <source>
        <dbReference type="ARBA" id="ARBA00022603"/>
    </source>
</evidence>
<dbReference type="Gene3D" id="3.40.50.2300">
    <property type="match status" value="1"/>
</dbReference>
<protein>
    <recommendedName>
        <fullName evidence="20">Protein-glutamate O-methyltransferase</fullName>
    </recommendedName>
</protein>
<dbReference type="EMBL" id="CP014476">
    <property type="protein sequence ID" value="AMK75241.1"/>
    <property type="molecule type" value="Genomic_DNA"/>
</dbReference>
<dbReference type="SMART" id="SM00138">
    <property type="entry name" value="MeTrc"/>
    <property type="match status" value="1"/>
</dbReference>
<dbReference type="InterPro" id="IPR013656">
    <property type="entry name" value="PAS_4"/>
</dbReference>
<evidence type="ECO:0000256" key="2">
    <source>
        <dbReference type="ARBA" id="ARBA00001541"/>
    </source>
</evidence>
<dbReference type="InterPro" id="IPR005467">
    <property type="entry name" value="His_kinase_dom"/>
</dbReference>
<evidence type="ECO:0000256" key="3">
    <source>
        <dbReference type="ARBA" id="ARBA00022500"/>
    </source>
</evidence>
<keyword evidence="5" id="KW-0489">Methyltransferase</keyword>
<dbReference type="PROSITE" id="PS50112">
    <property type="entry name" value="PAS"/>
    <property type="match status" value="1"/>
</dbReference>
<dbReference type="SUPFAM" id="SSF52738">
    <property type="entry name" value="Methylesterase CheB, C-terminal domain"/>
    <property type="match status" value="1"/>
</dbReference>
<evidence type="ECO:0000256" key="1">
    <source>
        <dbReference type="ARBA" id="ARBA00000085"/>
    </source>
</evidence>
<comment type="catalytic activity">
    <reaction evidence="1">
        <text>ATP + protein L-histidine = ADP + protein N-phospho-L-histidine.</text>
        <dbReference type="EC" id="2.7.13.3"/>
    </reaction>
</comment>
<dbReference type="Pfam" id="PF01739">
    <property type="entry name" value="CheR"/>
    <property type="match status" value="1"/>
</dbReference>
<dbReference type="PANTHER" id="PTHR45339:SF5">
    <property type="entry name" value="HISTIDINE KINASE"/>
    <property type="match status" value="1"/>
</dbReference>
<dbReference type="CDD" id="cd02440">
    <property type="entry name" value="AdoMet_MTases"/>
    <property type="match status" value="1"/>
</dbReference>
<dbReference type="GO" id="GO:0005737">
    <property type="term" value="C:cytoplasm"/>
    <property type="evidence" value="ECO:0007669"/>
    <property type="project" value="InterPro"/>
</dbReference>
<dbReference type="SMART" id="SM00091">
    <property type="entry name" value="PAS"/>
    <property type="match status" value="4"/>
</dbReference>
<dbReference type="InterPro" id="IPR035965">
    <property type="entry name" value="PAS-like_dom_sf"/>
</dbReference>
<keyword evidence="11" id="KW-0175">Coiled coil</keyword>
<reference evidence="18 19" key="1">
    <citation type="journal article" date="2015" name="Environ. Microbiol.">
        <title>Methane oxidation coupled to nitrate reduction under hypoxia by the Gammaproteobacterium Methylomonas denitrificans, sp. nov. type strain FJG1.</title>
        <authorList>
            <person name="Kits K.D."/>
            <person name="Klotz M.G."/>
            <person name="Stein L.Y."/>
        </authorList>
    </citation>
    <scope>NUCLEOTIDE SEQUENCE [LARGE SCALE GENOMIC DNA]</scope>
    <source>
        <strain evidence="18 19">FJG1</strain>
    </source>
</reference>
<dbReference type="Gene3D" id="3.30.450.20">
    <property type="entry name" value="PAS domain"/>
    <property type="match status" value="4"/>
</dbReference>
<dbReference type="Gene3D" id="2.10.70.100">
    <property type="match status" value="1"/>
</dbReference>
<evidence type="ECO:0008006" key="20">
    <source>
        <dbReference type="Google" id="ProtNLM"/>
    </source>
</evidence>
<evidence type="ECO:0000256" key="9">
    <source>
        <dbReference type="PROSITE-ProRule" id="PRU00050"/>
    </source>
</evidence>
<evidence type="ECO:0000256" key="7">
    <source>
        <dbReference type="ARBA" id="ARBA00022691"/>
    </source>
</evidence>
<evidence type="ECO:0000259" key="13">
    <source>
        <dbReference type="PROSITE" id="PS50110"/>
    </source>
</evidence>
<dbReference type="PANTHER" id="PTHR45339">
    <property type="entry name" value="HYBRID SIGNAL TRANSDUCTION HISTIDINE KINASE J"/>
    <property type="match status" value="1"/>
</dbReference>
<dbReference type="STRING" id="1538553.JT25_001860"/>
<dbReference type="FunFam" id="3.30.565.10:FF:000010">
    <property type="entry name" value="Sensor histidine kinase RcsC"/>
    <property type="match status" value="1"/>
</dbReference>
<dbReference type="NCBIfam" id="TIGR00229">
    <property type="entry name" value="sensory_box"/>
    <property type="match status" value="2"/>
</dbReference>
<evidence type="ECO:0000256" key="4">
    <source>
        <dbReference type="ARBA" id="ARBA00022553"/>
    </source>
</evidence>
<feature type="domain" description="PAC" evidence="15">
    <location>
        <begin position="1143"/>
        <end position="1196"/>
    </location>
</feature>
<dbReference type="GO" id="GO:0008983">
    <property type="term" value="F:protein-glutamate O-methyltransferase activity"/>
    <property type="evidence" value="ECO:0007669"/>
    <property type="project" value="UniProtKB-EC"/>
</dbReference>
<evidence type="ECO:0000256" key="8">
    <source>
        <dbReference type="ARBA" id="ARBA00023012"/>
    </source>
</evidence>
<evidence type="ECO:0000256" key="6">
    <source>
        <dbReference type="ARBA" id="ARBA00022679"/>
    </source>
</evidence>
<evidence type="ECO:0000259" key="16">
    <source>
        <dbReference type="PROSITE" id="PS50122"/>
    </source>
</evidence>
<gene>
    <name evidence="18" type="ORF">JT25_001860</name>
</gene>
<dbReference type="Pfam" id="PF13596">
    <property type="entry name" value="PAS_10"/>
    <property type="match status" value="1"/>
</dbReference>
<evidence type="ECO:0000256" key="10">
    <source>
        <dbReference type="PROSITE-ProRule" id="PRU00169"/>
    </source>
</evidence>
<dbReference type="GO" id="GO:0032259">
    <property type="term" value="P:methylation"/>
    <property type="evidence" value="ECO:0007669"/>
    <property type="project" value="UniProtKB-KW"/>
</dbReference>
<dbReference type="Pfam" id="PF03705">
    <property type="entry name" value="CheR_N"/>
    <property type="match status" value="1"/>
</dbReference>
<feature type="domain" description="CheB-type methylesterase" evidence="16">
    <location>
        <begin position="1"/>
        <end position="163"/>
    </location>
</feature>
<dbReference type="CDD" id="cd00130">
    <property type="entry name" value="PAS"/>
    <property type="match status" value="2"/>
</dbReference>
<dbReference type="PROSITE" id="PS50109">
    <property type="entry name" value="HIS_KIN"/>
    <property type="match status" value="1"/>
</dbReference>
<proteinExistence type="predicted"/>
<feature type="modified residue" description="4-aspartylphosphate" evidence="10">
    <location>
        <position position="1513"/>
    </location>
</feature>
<dbReference type="PROSITE" id="PS50110">
    <property type="entry name" value="RESPONSE_REGULATORY"/>
    <property type="match status" value="1"/>
</dbReference>
<dbReference type="SUPFAM" id="SSF47384">
    <property type="entry name" value="Homodimeric domain of signal transducing histidine kinase"/>
    <property type="match status" value="1"/>
</dbReference>
<dbReference type="InterPro" id="IPR013655">
    <property type="entry name" value="PAS_fold_3"/>
</dbReference>
<keyword evidence="4 10" id="KW-0597">Phosphoprotein</keyword>
<dbReference type="GO" id="GO:0008984">
    <property type="term" value="F:protein-glutamate methylesterase activity"/>
    <property type="evidence" value="ECO:0007669"/>
    <property type="project" value="InterPro"/>
</dbReference>
<dbReference type="GO" id="GO:0006935">
    <property type="term" value="P:chemotaxis"/>
    <property type="evidence" value="ECO:0007669"/>
    <property type="project" value="UniProtKB-KW"/>
</dbReference>
<dbReference type="SUPFAM" id="SSF52172">
    <property type="entry name" value="CheY-like"/>
    <property type="match status" value="1"/>
</dbReference>
<dbReference type="CDD" id="cd16922">
    <property type="entry name" value="HATPase_EvgS-ArcB-TorS-like"/>
    <property type="match status" value="1"/>
</dbReference>
<dbReference type="Pfam" id="PF08448">
    <property type="entry name" value="PAS_4"/>
    <property type="match status" value="1"/>
</dbReference>
<dbReference type="Pfam" id="PF01339">
    <property type="entry name" value="CheB_methylest"/>
    <property type="match status" value="1"/>
</dbReference>